<feature type="transmembrane region" description="Helical" evidence="2">
    <location>
        <begin position="42"/>
        <end position="62"/>
    </location>
</feature>
<protein>
    <submittedName>
        <fullName evidence="3">Uncharacterized protein</fullName>
    </submittedName>
</protein>
<dbReference type="Proteomes" id="UP000012042">
    <property type="component" value="Chromosome"/>
</dbReference>
<dbReference type="HOGENOM" id="CLU_1223435_0_0_9"/>
<evidence type="ECO:0000256" key="1">
    <source>
        <dbReference type="SAM" id="MobiDB-lite"/>
    </source>
</evidence>
<evidence type="ECO:0000313" key="3">
    <source>
        <dbReference type="EMBL" id="BAN07813.1"/>
    </source>
</evidence>
<keyword evidence="2" id="KW-0812">Transmembrane</keyword>
<organism evidence="3 4">
    <name type="scientific">Levilactobacillus brevis KB290</name>
    <dbReference type="NCBI Taxonomy" id="1001583"/>
    <lineage>
        <taxon>Bacteria</taxon>
        <taxon>Bacillati</taxon>
        <taxon>Bacillota</taxon>
        <taxon>Bacilli</taxon>
        <taxon>Lactobacillales</taxon>
        <taxon>Lactobacillaceae</taxon>
        <taxon>Levilactobacillus</taxon>
    </lineage>
</organism>
<feature type="transmembrane region" description="Helical" evidence="2">
    <location>
        <begin position="12"/>
        <end position="30"/>
    </location>
</feature>
<reference evidence="3 4" key="1">
    <citation type="journal article" date="2013" name="PLoS ONE">
        <title>Genomic Analysis by Deep Sequencing of the Probiotic Lactobacillus brevis KB290 Harboring Nine Plasmids Reveals Genomic Stability.</title>
        <authorList>
            <person name="Fukao M."/>
            <person name="Oshima K."/>
            <person name="Morita H."/>
            <person name="Toh H."/>
            <person name="Suda W."/>
            <person name="Kim S.W."/>
            <person name="Suzuki S."/>
            <person name="Yakabe T."/>
            <person name="Hattori M."/>
            <person name="Yajima N."/>
        </authorList>
    </citation>
    <scope>NUCLEOTIDE SEQUENCE [LARGE SCALE GENOMIC DNA]</scope>
    <source>
        <strain evidence="3 4">KB290</strain>
    </source>
</reference>
<sequence length="227" mass="25170">MEVIPMEILNTIQTIALLIFLLLIIWWVYAKRNKKNMPISGKNLLIALGVSLLVSMASGTAYNSLSHSSTNAKNDITSTNKVASSSTESSSSSSSKPEETTENDVLQSLSTKELKKYNDGLIYSLNEDQSYSEKGNSKYNWSTYVDTMVYNNRGLIVKVTSDFTSLTDKNKSIVAQNSQGLANTQVILLDKDVQADSAPYTSIYMGEKRIGHSHSWNASKFKWDKNA</sequence>
<evidence type="ECO:0000256" key="2">
    <source>
        <dbReference type="SAM" id="Phobius"/>
    </source>
</evidence>
<feature type="compositionally biased region" description="Low complexity" evidence="1">
    <location>
        <begin position="84"/>
        <end position="95"/>
    </location>
</feature>
<dbReference type="EMBL" id="AP012167">
    <property type="protein sequence ID" value="BAN07813.1"/>
    <property type="molecule type" value="Genomic_DNA"/>
</dbReference>
<name>M5AG73_LEVBR</name>
<dbReference type="PATRIC" id="fig|1001583.3.peg.2161"/>
<dbReference type="AlphaFoldDB" id="M5AG73"/>
<keyword evidence="2" id="KW-0472">Membrane</keyword>
<keyword evidence="2" id="KW-1133">Transmembrane helix</keyword>
<dbReference type="KEGG" id="lbk:LVISKB_2178"/>
<feature type="region of interest" description="Disordered" evidence="1">
    <location>
        <begin position="77"/>
        <end position="107"/>
    </location>
</feature>
<accession>M5AG73</accession>
<gene>
    <name evidence="3" type="ORF">LVISKB_2178</name>
</gene>
<evidence type="ECO:0000313" key="4">
    <source>
        <dbReference type="Proteomes" id="UP000012042"/>
    </source>
</evidence>
<proteinExistence type="predicted"/>